<keyword evidence="2" id="KW-0963">Cytoplasm</keyword>
<name>A0A3A8FSU0_9GAMM</name>
<dbReference type="AlphaFoldDB" id="A0A3A8FSU0"/>
<dbReference type="PANTHER" id="PTHR43035">
    <property type="entry name" value="FATTY ACID REPRESSION MUTANT PROTEIN 2-RELATED"/>
    <property type="match status" value="1"/>
</dbReference>
<organism evidence="5 6">
    <name type="scientific">Acinetobacter cumulans</name>
    <dbReference type="NCBI Taxonomy" id="2136182"/>
    <lineage>
        <taxon>Bacteria</taxon>
        <taxon>Pseudomonadati</taxon>
        <taxon>Pseudomonadota</taxon>
        <taxon>Gammaproteobacteria</taxon>
        <taxon>Moraxellales</taxon>
        <taxon>Moraxellaceae</taxon>
        <taxon>Acinetobacter</taxon>
    </lineage>
</organism>
<dbReference type="Proteomes" id="UP000281084">
    <property type="component" value="Unassembled WGS sequence"/>
</dbReference>
<comment type="subcellular location">
    <subcellularLocation>
        <location evidence="1">Cytoplasm</location>
    </subcellularLocation>
</comment>
<dbReference type="RefSeq" id="WP_120367965.1">
    <property type="nucleotide sequence ID" value="NZ_RAXZ01000021.1"/>
</dbReference>
<sequence length="228" mass="26095">MALLSKISHVLTADITKDFKLKKKDVEVSEEQTFVDQLKKRRSIYDLGKRVHFSQAYIAELIQESVRSCPSAYNSQSTRIVVLFGESHQQFWDIVREVERRNVPISVFEGVEMKIAKCANAFGTVLFYEDQAVIQQLQKKVPFSASDFPVWSEQTSGMAQFAVWTALADLGIGASLQHYNPMIDQAVNQHFDIHSDWLMRAQLVFGSIEGSIPEKEDREDHESFRIYA</sequence>
<accession>A0A3A8FSU0</accession>
<dbReference type="InterPro" id="IPR029479">
    <property type="entry name" value="Nitroreductase"/>
</dbReference>
<dbReference type="PANTHER" id="PTHR43035:SF1">
    <property type="entry name" value="FATTY ACID REPRESSION MUTANT PROTEIN 2-RELATED"/>
    <property type="match status" value="1"/>
</dbReference>
<dbReference type="GO" id="GO:0016491">
    <property type="term" value="F:oxidoreductase activity"/>
    <property type="evidence" value="ECO:0007669"/>
    <property type="project" value="UniProtKB-KW"/>
</dbReference>
<proteinExistence type="predicted"/>
<evidence type="ECO:0000313" key="5">
    <source>
        <dbReference type="EMBL" id="RKG50037.1"/>
    </source>
</evidence>
<dbReference type="Gene3D" id="3.40.109.10">
    <property type="entry name" value="NADH Oxidase"/>
    <property type="match status" value="1"/>
</dbReference>
<reference evidence="5 6" key="1">
    <citation type="submission" date="2018-09" db="EMBL/GenBank/DDBJ databases">
        <title>The draft genome of Acinetobacter spp. strains.</title>
        <authorList>
            <person name="Qin J."/>
            <person name="Feng Y."/>
            <person name="Zong Z."/>
        </authorList>
    </citation>
    <scope>NUCLEOTIDE SEQUENCE [LARGE SCALE GENOMIC DNA]</scope>
    <source>
        <strain evidence="5 6">WCHAc060002</strain>
    </source>
</reference>
<gene>
    <name evidence="5" type="ORF">D7V64_12950</name>
</gene>
<dbReference type="FunFam" id="3.40.109.10:FF:000001">
    <property type="entry name" value="Nitroreductase family"/>
    <property type="match status" value="1"/>
</dbReference>
<evidence type="ECO:0000256" key="2">
    <source>
        <dbReference type="ARBA" id="ARBA00022490"/>
    </source>
</evidence>
<comment type="caution">
    <text evidence="5">The sequence shown here is derived from an EMBL/GenBank/DDBJ whole genome shotgun (WGS) entry which is preliminary data.</text>
</comment>
<dbReference type="SUPFAM" id="SSF55469">
    <property type="entry name" value="FMN-dependent nitroreductase-like"/>
    <property type="match status" value="1"/>
</dbReference>
<feature type="domain" description="Nitroreductase" evidence="4">
    <location>
        <begin position="38"/>
        <end position="206"/>
    </location>
</feature>
<dbReference type="GO" id="GO:0005737">
    <property type="term" value="C:cytoplasm"/>
    <property type="evidence" value="ECO:0007669"/>
    <property type="project" value="UniProtKB-SubCell"/>
</dbReference>
<keyword evidence="3" id="KW-0560">Oxidoreductase</keyword>
<dbReference type="CDD" id="cd02140">
    <property type="entry name" value="Frm2-like"/>
    <property type="match status" value="1"/>
</dbReference>
<dbReference type="GO" id="GO:0034599">
    <property type="term" value="P:cellular response to oxidative stress"/>
    <property type="evidence" value="ECO:0007669"/>
    <property type="project" value="InterPro"/>
</dbReference>
<evidence type="ECO:0000259" key="4">
    <source>
        <dbReference type="Pfam" id="PF00881"/>
    </source>
</evidence>
<dbReference type="InterPro" id="IPR033877">
    <property type="entry name" value="Frm2/Hbn1"/>
</dbReference>
<protein>
    <submittedName>
        <fullName evidence="5">Nitroreductase family protein</fullName>
    </submittedName>
</protein>
<dbReference type="InterPro" id="IPR000415">
    <property type="entry name" value="Nitroreductase-like"/>
</dbReference>
<evidence type="ECO:0000313" key="6">
    <source>
        <dbReference type="Proteomes" id="UP000281084"/>
    </source>
</evidence>
<evidence type="ECO:0000256" key="1">
    <source>
        <dbReference type="ARBA" id="ARBA00004496"/>
    </source>
</evidence>
<evidence type="ECO:0000256" key="3">
    <source>
        <dbReference type="ARBA" id="ARBA00023002"/>
    </source>
</evidence>
<dbReference type="Pfam" id="PF00881">
    <property type="entry name" value="Nitroreductase"/>
    <property type="match status" value="1"/>
</dbReference>
<dbReference type="EMBL" id="RAXZ01000021">
    <property type="protein sequence ID" value="RKG50037.1"/>
    <property type="molecule type" value="Genomic_DNA"/>
</dbReference>